<feature type="compositionally biased region" description="Basic and acidic residues" evidence="4">
    <location>
        <begin position="631"/>
        <end position="646"/>
    </location>
</feature>
<evidence type="ECO:0000256" key="4">
    <source>
        <dbReference type="SAM" id="MobiDB-lite"/>
    </source>
</evidence>
<dbReference type="Gene3D" id="3.30.200.20">
    <property type="entry name" value="Phosphorylase Kinase, domain 1"/>
    <property type="match status" value="2"/>
</dbReference>
<dbReference type="GO" id="GO:0005524">
    <property type="term" value="F:ATP binding"/>
    <property type="evidence" value="ECO:0007669"/>
    <property type="project" value="UniProtKB-UniRule"/>
</dbReference>
<dbReference type="PROSITE" id="PS50011">
    <property type="entry name" value="PROTEIN_KINASE_DOM"/>
    <property type="match status" value="2"/>
</dbReference>
<keyword evidence="6" id="KW-0808">Transferase</keyword>
<dbReference type="InterPro" id="IPR011009">
    <property type="entry name" value="Kinase-like_dom_sf"/>
</dbReference>
<dbReference type="SUPFAM" id="SSF56112">
    <property type="entry name" value="Protein kinase-like (PK-like)"/>
    <property type="match status" value="2"/>
</dbReference>
<dbReference type="InterPro" id="IPR001245">
    <property type="entry name" value="Ser-Thr/Tyr_kinase_cat_dom"/>
</dbReference>
<dbReference type="Pfam" id="PF07714">
    <property type="entry name" value="PK_Tyr_Ser-Thr"/>
    <property type="match status" value="1"/>
</dbReference>
<sequence>MKVTSHEFEKENIRECALFKKHVYHASKQLRGKELERGTILLEDPNDKTRFVVADRKEVFFDKSCVEGLDDKSELLSDELAEVLLEIISLDERLRLFRQRVRESSRRVTYSEAELLRPRTPTEGADGRPRSRRSESRSAARRDEERQKLENELTLQREQIDNLTARKEDLEKQLYEKECRSVRQDEERKKLEKELELQKGRTNTLVEKNEALKKQLSEKDTHLAAFDQQRRKLEEEKVRLMKTQKVFQKKLNEVTQSRSEQKDQLTKRLNDLQENLDEVRESGNEERYQLMERLKDLQEDLDEVTQAREVAEQQVRNLEAESIAKDEHMKELEESLSTIQQALDGRPKESCEWVISRDEIFLTDKILGEGAWGKVLLGRFRNCKVAVKQVHSLIRFPSARSSFEREMEVASRCRHPCLLQFIGATNDEGTPLLVTELMETSLRASLGPQFQPLSVPGIYIISLDVALGLNYLHQTKPLPIIHRDLSSANVLLWRHGRRWRGKVSDYGSANFIQQRMTPGPGARVYSAPEAATEDKQTIKIDVYSFGVLLCEMCTRKFPDPDRREEQISQVKNEEFRSLIQRCVQPDPGERPDMQEISFELEALFDPQSEMEDDKPSIGEIEQMLRSAVIETKDEDQSKEIRQETNELHTTSSIQPRREIPDWIIPREQIELTGDWLGKGSLGLVFRGKYNGFAVAVKQIHETLLSLDSRSLYEQTIDVASRCRHPCLLQFIGATRDEGFPLIVTELMERSLESFLASRSLSEKEISFISQDVAAALNYLHHKLPSPIVHRNVSSANVLLWLQGPQWRGKLTISIATTFQQETMSTAPGDMLYSAPETVSSRQTVKMDIYSFGVLLCQMCILESPDRERREEQVKMVTNQALQEMIKRCLKRDPEDRPRIEDIVNMLGMG</sequence>
<feature type="domain" description="Protein kinase" evidence="5">
    <location>
        <begin position="361"/>
        <end position="604"/>
    </location>
</feature>
<protein>
    <submittedName>
        <fullName evidence="6">Putative leucine-rich repeat receptor-like serine/threonine-protein kinase</fullName>
    </submittedName>
</protein>
<reference evidence="7" key="1">
    <citation type="journal article" date="2017" name="bioRxiv">
        <title>Comparative analysis of the genomes of Stylophora pistillata and Acropora digitifera provides evidence for extensive differences between species of corals.</title>
        <authorList>
            <person name="Voolstra C.R."/>
            <person name="Li Y."/>
            <person name="Liew Y.J."/>
            <person name="Baumgarten S."/>
            <person name="Zoccola D."/>
            <person name="Flot J.-F."/>
            <person name="Tambutte S."/>
            <person name="Allemand D."/>
            <person name="Aranda M."/>
        </authorList>
    </citation>
    <scope>NUCLEOTIDE SEQUENCE [LARGE SCALE GENOMIC DNA]</scope>
</reference>
<comment type="caution">
    <text evidence="6">The sequence shown here is derived from an EMBL/GenBank/DDBJ whole genome shotgun (WGS) entry which is preliminary data.</text>
</comment>
<dbReference type="GO" id="GO:0004672">
    <property type="term" value="F:protein kinase activity"/>
    <property type="evidence" value="ECO:0007669"/>
    <property type="project" value="InterPro"/>
</dbReference>
<evidence type="ECO:0000256" key="3">
    <source>
        <dbReference type="PROSITE-ProRule" id="PRU10141"/>
    </source>
</evidence>
<dbReference type="PANTHER" id="PTHR44329:SF298">
    <property type="entry name" value="MIXED LINEAGE KINASE DOMAIN-LIKE PROTEIN"/>
    <property type="match status" value="1"/>
</dbReference>
<keyword evidence="1 3" id="KW-0547">Nucleotide-binding</keyword>
<keyword evidence="2 3" id="KW-0067">ATP-binding</keyword>
<feature type="region of interest" description="Disordered" evidence="4">
    <location>
        <begin position="631"/>
        <end position="652"/>
    </location>
</feature>
<dbReference type="EMBL" id="LSMT01000267">
    <property type="protein sequence ID" value="PFX21670.1"/>
    <property type="molecule type" value="Genomic_DNA"/>
</dbReference>
<dbReference type="STRING" id="50429.A0A2B4RYN4"/>
<dbReference type="GO" id="GO:0097527">
    <property type="term" value="P:necroptotic signaling pathway"/>
    <property type="evidence" value="ECO:0007669"/>
    <property type="project" value="TreeGrafter"/>
</dbReference>
<keyword evidence="7" id="KW-1185">Reference proteome</keyword>
<dbReference type="PANTHER" id="PTHR44329">
    <property type="entry name" value="SERINE/THREONINE-PROTEIN KINASE TNNI3K-RELATED"/>
    <property type="match status" value="1"/>
</dbReference>
<dbReference type="Pfam" id="PF00069">
    <property type="entry name" value="Pkinase"/>
    <property type="match status" value="1"/>
</dbReference>
<evidence type="ECO:0000256" key="1">
    <source>
        <dbReference type="ARBA" id="ARBA00022741"/>
    </source>
</evidence>
<evidence type="ECO:0000313" key="7">
    <source>
        <dbReference type="Proteomes" id="UP000225706"/>
    </source>
</evidence>
<dbReference type="Gene3D" id="1.10.510.10">
    <property type="entry name" value="Transferase(Phosphotransferase) domain 1"/>
    <property type="match status" value="2"/>
</dbReference>
<keyword evidence="6" id="KW-0418">Kinase</keyword>
<dbReference type="InterPro" id="IPR017441">
    <property type="entry name" value="Protein_kinase_ATP_BS"/>
</dbReference>
<dbReference type="Proteomes" id="UP000225706">
    <property type="component" value="Unassembled WGS sequence"/>
</dbReference>
<feature type="compositionally biased region" description="Basic and acidic residues" evidence="4">
    <location>
        <begin position="125"/>
        <end position="148"/>
    </location>
</feature>
<evidence type="ECO:0000256" key="2">
    <source>
        <dbReference type="ARBA" id="ARBA00022840"/>
    </source>
</evidence>
<feature type="binding site" evidence="3">
    <location>
        <position position="388"/>
    </location>
    <ligand>
        <name>ATP</name>
        <dbReference type="ChEBI" id="CHEBI:30616"/>
    </ligand>
</feature>
<dbReference type="PROSITE" id="PS00107">
    <property type="entry name" value="PROTEIN_KINASE_ATP"/>
    <property type="match status" value="1"/>
</dbReference>
<feature type="domain" description="Protein kinase" evidence="5">
    <location>
        <begin position="670"/>
        <end position="908"/>
    </location>
</feature>
<dbReference type="PROSITE" id="PS00109">
    <property type="entry name" value="PROTEIN_KINASE_TYR"/>
    <property type="match status" value="1"/>
</dbReference>
<evidence type="ECO:0000259" key="5">
    <source>
        <dbReference type="PROSITE" id="PS50011"/>
    </source>
</evidence>
<keyword evidence="6" id="KW-0675">Receptor</keyword>
<dbReference type="InterPro" id="IPR051681">
    <property type="entry name" value="Ser/Thr_Kinases-Pseudokinases"/>
</dbReference>
<name>A0A2B4RYN4_STYPI</name>
<dbReference type="OrthoDB" id="10252171at2759"/>
<dbReference type="InterPro" id="IPR008266">
    <property type="entry name" value="Tyr_kinase_AS"/>
</dbReference>
<dbReference type="AlphaFoldDB" id="A0A2B4RYN4"/>
<feature type="region of interest" description="Disordered" evidence="4">
    <location>
        <begin position="112"/>
        <end position="148"/>
    </location>
</feature>
<evidence type="ECO:0000313" key="6">
    <source>
        <dbReference type="EMBL" id="PFX21670.1"/>
    </source>
</evidence>
<accession>A0A2B4RYN4</accession>
<dbReference type="InterPro" id="IPR000719">
    <property type="entry name" value="Prot_kinase_dom"/>
</dbReference>
<organism evidence="6 7">
    <name type="scientific">Stylophora pistillata</name>
    <name type="common">Smooth cauliflower coral</name>
    <dbReference type="NCBI Taxonomy" id="50429"/>
    <lineage>
        <taxon>Eukaryota</taxon>
        <taxon>Metazoa</taxon>
        <taxon>Cnidaria</taxon>
        <taxon>Anthozoa</taxon>
        <taxon>Hexacorallia</taxon>
        <taxon>Scleractinia</taxon>
        <taxon>Astrocoeniina</taxon>
        <taxon>Pocilloporidae</taxon>
        <taxon>Stylophora</taxon>
    </lineage>
</organism>
<proteinExistence type="predicted"/>
<gene>
    <name evidence="6" type="ORF">AWC38_SpisGene13833</name>
</gene>